<evidence type="ECO:0000313" key="2">
    <source>
        <dbReference type="EMBL" id="QDO92233.1"/>
    </source>
</evidence>
<evidence type="ECO:0000313" key="1">
    <source>
        <dbReference type="EMBL" id="QDO92168.1"/>
    </source>
</evidence>
<gene>
    <name evidence="1" type="ORF">FNV33_09250</name>
    <name evidence="2" type="ORF">FNV33_09605</name>
    <name evidence="3" type="ORF">FNV33_09960</name>
</gene>
<name>A0A516GKW9_9LACT</name>
<sequence>MKRLSEFKHGDDEYTLSGIRGFRDQIEFENLTWDELQGMIRDLYDANGLLIDYAEKLERGGYGD</sequence>
<dbReference type="Proteomes" id="UP000315953">
    <property type="component" value="Chromosome"/>
</dbReference>
<dbReference type="EMBL" id="CP041626">
    <property type="protein sequence ID" value="QDO92233.1"/>
    <property type="molecule type" value="Genomic_DNA"/>
</dbReference>
<evidence type="ECO:0000313" key="4">
    <source>
        <dbReference type="Proteomes" id="UP000315953"/>
    </source>
</evidence>
<dbReference type="KEGG" id="dpm:FNV33_09605"/>
<dbReference type="KEGG" id="dpm:FNV33_09960"/>
<organism evidence="1 4">
    <name type="scientific">Dolosigranulum pigrum</name>
    <dbReference type="NCBI Taxonomy" id="29394"/>
    <lineage>
        <taxon>Bacteria</taxon>
        <taxon>Bacillati</taxon>
        <taxon>Bacillota</taxon>
        <taxon>Bacilli</taxon>
        <taxon>Lactobacillales</taxon>
        <taxon>Carnobacteriaceae</taxon>
        <taxon>Dolosigranulum</taxon>
    </lineage>
</organism>
<dbReference type="RefSeq" id="WP_143333835.1">
    <property type="nucleotide sequence ID" value="NZ_CP041626.1"/>
</dbReference>
<reference evidence="1 4" key="1">
    <citation type="submission" date="2019-07" db="EMBL/GenBank/DDBJ databases">
        <title>Genome assembly of a nasal isolate of Dolosigranulum pigrum from a chronic sinusitis patient.</title>
        <authorList>
            <person name="Baig S."/>
            <person name="Overballe-Petersen S."/>
            <person name="Kaspar U."/>
            <person name="Rendboe A."/>
            <person name="de Man T."/>
            <person name="Liu C."/>
            <person name="Price L.B."/>
            <person name="Stegger M."/>
            <person name="Becker K."/>
            <person name="Skytt Andersen P."/>
        </authorList>
    </citation>
    <scope>NUCLEOTIDE SEQUENCE [LARGE SCALE GENOMIC DNA]</scope>
    <source>
        <strain evidence="1 4">83VPs-KB5</strain>
    </source>
</reference>
<dbReference type="EMBL" id="CP041626">
    <property type="protein sequence ID" value="QDO92168.1"/>
    <property type="molecule type" value="Genomic_DNA"/>
</dbReference>
<protein>
    <submittedName>
        <fullName evidence="1">Uncharacterized protein</fullName>
    </submittedName>
</protein>
<dbReference type="AlphaFoldDB" id="A0A516GKW9"/>
<evidence type="ECO:0000313" key="3">
    <source>
        <dbReference type="EMBL" id="QDO92298.1"/>
    </source>
</evidence>
<dbReference type="KEGG" id="dpm:FNV33_09250"/>
<proteinExistence type="predicted"/>
<dbReference type="EMBL" id="CP041626">
    <property type="protein sequence ID" value="QDO92298.1"/>
    <property type="molecule type" value="Genomic_DNA"/>
</dbReference>
<accession>A0A516GKW9</accession>